<reference evidence="1" key="1">
    <citation type="submission" date="2006-04" db="EMBL/GenBank/DDBJ databases">
        <authorList>
            <person name="Seshadri R."/>
            <person name="Federici B.A."/>
        </authorList>
    </citation>
    <scope>NUCLEOTIDE SEQUENCE [LARGE SCALE GENOMIC DNA]</scope>
</reference>
<sequence length="38" mass="4429">MGNTATKKNKLIILIRILVSIKIDKKTIFLSKKIYSFF</sequence>
<protein>
    <submittedName>
        <fullName evidence="1">Uncharacterized protein</fullName>
    </submittedName>
</protein>
<evidence type="ECO:0000313" key="2">
    <source>
        <dbReference type="Proteomes" id="UP000054075"/>
    </source>
</evidence>
<dbReference type="Proteomes" id="UP000054075">
    <property type="component" value="Unassembled WGS sequence"/>
</dbReference>
<organism evidence="1 2">
    <name type="scientific">Rickettsiella grylli</name>
    <dbReference type="NCBI Taxonomy" id="59196"/>
    <lineage>
        <taxon>Bacteria</taxon>
        <taxon>Pseudomonadati</taxon>
        <taxon>Pseudomonadota</taxon>
        <taxon>Gammaproteobacteria</taxon>
        <taxon>Legionellales</taxon>
        <taxon>Coxiellaceae</taxon>
        <taxon>Rickettsiella</taxon>
    </lineage>
</organism>
<evidence type="ECO:0000313" key="1">
    <source>
        <dbReference type="EMBL" id="EDP46081.1"/>
    </source>
</evidence>
<gene>
    <name evidence="1" type="ORF">RICGR_0935</name>
</gene>
<reference evidence="1" key="2">
    <citation type="submission" date="2007-10" db="EMBL/GenBank/DDBJ databases">
        <authorList>
            <person name="Myers G.S."/>
        </authorList>
    </citation>
    <scope>NUCLEOTIDE SEQUENCE [LARGE SCALE GENOMIC DNA]</scope>
</reference>
<dbReference type="AlphaFoldDB" id="A8PN85"/>
<proteinExistence type="predicted"/>
<name>A8PN85_9COXI</name>
<dbReference type="EMBL" id="AAQJ02000001">
    <property type="protein sequence ID" value="EDP46081.1"/>
    <property type="molecule type" value="Genomic_DNA"/>
</dbReference>
<comment type="caution">
    <text evidence="1">The sequence shown here is derived from an EMBL/GenBank/DDBJ whole genome shotgun (WGS) entry which is preliminary data.</text>
</comment>
<accession>A8PN85</accession>
<keyword evidence="2" id="KW-1185">Reference proteome</keyword>